<dbReference type="GO" id="GO:0003700">
    <property type="term" value="F:DNA-binding transcription factor activity"/>
    <property type="evidence" value="ECO:0007669"/>
    <property type="project" value="InterPro"/>
</dbReference>
<dbReference type="InterPro" id="IPR039422">
    <property type="entry name" value="MarR/SlyA-like"/>
</dbReference>
<dbReference type="PANTHER" id="PTHR33164:SF95">
    <property type="entry name" value="TRANSCRIPTIONAL REGULATOR"/>
    <property type="match status" value="1"/>
</dbReference>
<accession>A0A2W7NQD9</accession>
<dbReference type="EMBL" id="QKZN01000011">
    <property type="protein sequence ID" value="PZX23865.1"/>
    <property type="molecule type" value="Genomic_DNA"/>
</dbReference>
<dbReference type="Pfam" id="PF01047">
    <property type="entry name" value="MarR"/>
    <property type="match status" value="1"/>
</dbReference>
<reference evidence="3" key="1">
    <citation type="submission" date="2018-06" db="EMBL/GenBank/DDBJ databases">
        <title>Genomic Encyclopedia of Type Strains, Phase IV (KMG-V): Genome sequencing to study the core and pangenomes of soil and plant-associated prokaryotes.</title>
        <authorList>
            <person name="Whitman W."/>
        </authorList>
    </citation>
    <scope>NUCLEOTIDE SEQUENCE [LARGE SCALE GENOMIC DNA]</scope>
    <source>
        <strain evidence="3">MLR2-44</strain>
    </source>
</reference>
<comment type="caution">
    <text evidence="3">The sequence shown here is derived from an EMBL/GenBank/DDBJ whole genome shotgun (WGS) entry which is preliminary data.</text>
</comment>
<evidence type="ECO:0000313" key="4">
    <source>
        <dbReference type="Proteomes" id="UP000249638"/>
    </source>
</evidence>
<sequence length="180" mass="20188">MVKAMASRAKRSATTDSGSLATAAPEPDPAKELLWARPGFLVRRLHQIHVAMFFEECKAPNITPVQYAILTVLSVLPGLDQTSLGQEVGLDRTTTMDVVRRLEERGLVERRENPADRRTRHAHLTREGKSVVTSLRADMARAQERMLAPLKPAQREVFMELLATLVEANNQYSRTVLRSM</sequence>
<protein>
    <submittedName>
        <fullName evidence="3">MarR family transcriptional regulator</fullName>
    </submittedName>
</protein>
<dbReference type="InterPro" id="IPR036388">
    <property type="entry name" value="WH-like_DNA-bd_sf"/>
</dbReference>
<proteinExistence type="predicted"/>
<feature type="region of interest" description="Disordered" evidence="1">
    <location>
        <begin position="1"/>
        <end position="26"/>
    </location>
</feature>
<dbReference type="Gene3D" id="1.10.10.10">
    <property type="entry name" value="Winged helix-like DNA-binding domain superfamily/Winged helix DNA-binding domain"/>
    <property type="match status" value="1"/>
</dbReference>
<dbReference type="PRINTS" id="PR00598">
    <property type="entry name" value="HTHMARR"/>
</dbReference>
<organism evidence="3 4">
    <name type="scientific">Cupriavidus phytorum</name>
    <dbReference type="NCBI Taxonomy" id="3024399"/>
    <lineage>
        <taxon>Bacteria</taxon>
        <taxon>Pseudomonadati</taxon>
        <taxon>Pseudomonadota</taxon>
        <taxon>Betaproteobacteria</taxon>
        <taxon>Burkholderiales</taxon>
        <taxon>Burkholderiaceae</taxon>
        <taxon>Cupriavidus</taxon>
    </lineage>
</organism>
<gene>
    <name evidence="3" type="ORF">C7416_11128</name>
</gene>
<evidence type="ECO:0000259" key="2">
    <source>
        <dbReference type="PROSITE" id="PS50995"/>
    </source>
</evidence>
<keyword evidence="4" id="KW-1185">Reference proteome</keyword>
<dbReference type="GO" id="GO:0006950">
    <property type="term" value="P:response to stress"/>
    <property type="evidence" value="ECO:0007669"/>
    <property type="project" value="TreeGrafter"/>
</dbReference>
<name>A0A2W7NQD9_9BURK</name>
<evidence type="ECO:0000313" key="3">
    <source>
        <dbReference type="EMBL" id="PZX23865.1"/>
    </source>
</evidence>
<dbReference type="InterPro" id="IPR036390">
    <property type="entry name" value="WH_DNA-bd_sf"/>
</dbReference>
<feature type="domain" description="HTH marR-type" evidence="2">
    <location>
        <begin position="38"/>
        <end position="167"/>
    </location>
</feature>
<dbReference type="AlphaFoldDB" id="A0A2W7NQD9"/>
<evidence type="ECO:0000256" key="1">
    <source>
        <dbReference type="SAM" id="MobiDB-lite"/>
    </source>
</evidence>
<dbReference type="Proteomes" id="UP000249638">
    <property type="component" value="Unassembled WGS sequence"/>
</dbReference>
<dbReference type="InterPro" id="IPR000835">
    <property type="entry name" value="HTH_MarR-typ"/>
</dbReference>
<dbReference type="SMART" id="SM00347">
    <property type="entry name" value="HTH_MARR"/>
    <property type="match status" value="1"/>
</dbReference>
<dbReference type="PROSITE" id="PS50995">
    <property type="entry name" value="HTH_MARR_2"/>
    <property type="match status" value="1"/>
</dbReference>
<dbReference type="PANTHER" id="PTHR33164">
    <property type="entry name" value="TRANSCRIPTIONAL REGULATOR, MARR FAMILY"/>
    <property type="match status" value="1"/>
</dbReference>
<dbReference type="SUPFAM" id="SSF46785">
    <property type="entry name" value="Winged helix' DNA-binding domain"/>
    <property type="match status" value="1"/>
</dbReference>